<keyword evidence="6" id="KW-0067">ATP-binding</keyword>
<keyword evidence="5" id="KW-0547">Nucleotide-binding</keyword>
<reference evidence="9" key="1">
    <citation type="submission" date="2020-08" db="EMBL/GenBank/DDBJ databases">
        <title>Lewinella bacteria from marine environments.</title>
        <authorList>
            <person name="Zhong Y."/>
        </authorList>
    </citation>
    <scope>NUCLEOTIDE SEQUENCE</scope>
    <source>
        <strain evidence="9">KCTC 42187</strain>
    </source>
</reference>
<feature type="domain" description="Polymerase beta nucleotidyltransferase" evidence="8">
    <location>
        <begin position="22"/>
        <end position="93"/>
    </location>
</feature>
<dbReference type="SUPFAM" id="SSF81301">
    <property type="entry name" value="Nucleotidyltransferase"/>
    <property type="match status" value="1"/>
</dbReference>
<keyword evidence="3" id="KW-0548">Nucleotidyltransferase</keyword>
<evidence type="ECO:0000313" key="10">
    <source>
        <dbReference type="Proteomes" id="UP000650081"/>
    </source>
</evidence>
<dbReference type="InterPro" id="IPR043519">
    <property type="entry name" value="NT_sf"/>
</dbReference>
<organism evidence="9 10">
    <name type="scientific">Neolewinella lacunae</name>
    <dbReference type="NCBI Taxonomy" id="1517758"/>
    <lineage>
        <taxon>Bacteria</taxon>
        <taxon>Pseudomonadati</taxon>
        <taxon>Bacteroidota</taxon>
        <taxon>Saprospiria</taxon>
        <taxon>Saprospirales</taxon>
        <taxon>Lewinellaceae</taxon>
        <taxon>Neolewinella</taxon>
    </lineage>
</organism>
<keyword evidence="10" id="KW-1185">Reference proteome</keyword>
<gene>
    <name evidence="9" type="ORF">H9S92_12265</name>
</gene>
<dbReference type="PANTHER" id="PTHR33571:SF14">
    <property type="entry name" value="PROTEIN ADENYLYLTRANSFERASE MJ0435-RELATED"/>
    <property type="match status" value="1"/>
</dbReference>
<comment type="cofactor">
    <cofactor evidence="1">
        <name>Mg(2+)</name>
        <dbReference type="ChEBI" id="CHEBI:18420"/>
    </cofactor>
</comment>
<evidence type="ECO:0000256" key="7">
    <source>
        <dbReference type="ARBA" id="ARBA00022842"/>
    </source>
</evidence>
<dbReference type="CDD" id="cd05403">
    <property type="entry name" value="NT_KNTase_like"/>
    <property type="match status" value="1"/>
</dbReference>
<dbReference type="GO" id="GO:0005524">
    <property type="term" value="F:ATP binding"/>
    <property type="evidence" value="ECO:0007669"/>
    <property type="project" value="UniProtKB-KW"/>
</dbReference>
<keyword evidence="7" id="KW-0460">Magnesium</keyword>
<dbReference type="GO" id="GO:0046872">
    <property type="term" value="F:metal ion binding"/>
    <property type="evidence" value="ECO:0007669"/>
    <property type="project" value="UniProtKB-KW"/>
</dbReference>
<evidence type="ECO:0000256" key="2">
    <source>
        <dbReference type="ARBA" id="ARBA00022679"/>
    </source>
</evidence>
<dbReference type="RefSeq" id="WP_187467004.1">
    <property type="nucleotide sequence ID" value="NZ_JACSIT010000114.1"/>
</dbReference>
<comment type="caution">
    <text evidence="9">The sequence shown here is derived from an EMBL/GenBank/DDBJ whole genome shotgun (WGS) entry which is preliminary data.</text>
</comment>
<evidence type="ECO:0000256" key="3">
    <source>
        <dbReference type="ARBA" id="ARBA00022695"/>
    </source>
</evidence>
<dbReference type="InterPro" id="IPR052038">
    <property type="entry name" value="Type-VII_TA_antitoxin"/>
</dbReference>
<evidence type="ECO:0000256" key="4">
    <source>
        <dbReference type="ARBA" id="ARBA00022723"/>
    </source>
</evidence>
<evidence type="ECO:0000259" key="8">
    <source>
        <dbReference type="Pfam" id="PF18765"/>
    </source>
</evidence>
<dbReference type="InterPro" id="IPR041633">
    <property type="entry name" value="Polbeta"/>
</dbReference>
<evidence type="ECO:0000256" key="6">
    <source>
        <dbReference type="ARBA" id="ARBA00022840"/>
    </source>
</evidence>
<dbReference type="Proteomes" id="UP000650081">
    <property type="component" value="Unassembled WGS sequence"/>
</dbReference>
<name>A0A923T8U9_9BACT</name>
<dbReference type="Pfam" id="PF18765">
    <property type="entry name" value="Polbeta"/>
    <property type="match status" value="1"/>
</dbReference>
<evidence type="ECO:0000313" key="9">
    <source>
        <dbReference type="EMBL" id="MBC6994944.1"/>
    </source>
</evidence>
<dbReference type="Gene3D" id="3.30.460.10">
    <property type="entry name" value="Beta Polymerase, domain 2"/>
    <property type="match status" value="1"/>
</dbReference>
<sequence length="98" mass="11291">MLTKETVKRRIQQNKSKIANLGIDLIGLFGSYAREEQREDSDIDIFISFKEGHETFNNFMDLSYLLEDIFQGVKVEIVTQNGLSAYIGPKILKEVEYV</sequence>
<dbReference type="EMBL" id="JACSIT010000114">
    <property type="protein sequence ID" value="MBC6994944.1"/>
    <property type="molecule type" value="Genomic_DNA"/>
</dbReference>
<accession>A0A923T8U9</accession>
<dbReference type="PANTHER" id="PTHR33571">
    <property type="entry name" value="SSL8005 PROTEIN"/>
    <property type="match status" value="1"/>
</dbReference>
<protein>
    <submittedName>
        <fullName evidence="9">Nucleotidyltransferase family protein</fullName>
    </submittedName>
</protein>
<evidence type="ECO:0000256" key="1">
    <source>
        <dbReference type="ARBA" id="ARBA00001946"/>
    </source>
</evidence>
<evidence type="ECO:0000256" key="5">
    <source>
        <dbReference type="ARBA" id="ARBA00022741"/>
    </source>
</evidence>
<proteinExistence type="predicted"/>
<dbReference type="AlphaFoldDB" id="A0A923T8U9"/>
<keyword evidence="2" id="KW-0808">Transferase</keyword>
<keyword evidence="4" id="KW-0479">Metal-binding</keyword>
<dbReference type="GO" id="GO:0016779">
    <property type="term" value="F:nucleotidyltransferase activity"/>
    <property type="evidence" value="ECO:0007669"/>
    <property type="project" value="UniProtKB-KW"/>
</dbReference>